<dbReference type="Proteomes" id="UP000887563">
    <property type="component" value="Unplaced"/>
</dbReference>
<proteinExistence type="predicted"/>
<keyword evidence="1" id="KW-1185">Reference proteome</keyword>
<evidence type="ECO:0000313" key="1">
    <source>
        <dbReference type="Proteomes" id="UP000887563"/>
    </source>
</evidence>
<protein>
    <submittedName>
        <fullName evidence="2">Uncharacterized protein</fullName>
    </submittedName>
</protein>
<organism evidence="1 2">
    <name type="scientific">Meloidogyne incognita</name>
    <name type="common">Southern root-knot nematode worm</name>
    <name type="synonym">Oxyuris incognita</name>
    <dbReference type="NCBI Taxonomy" id="6306"/>
    <lineage>
        <taxon>Eukaryota</taxon>
        <taxon>Metazoa</taxon>
        <taxon>Ecdysozoa</taxon>
        <taxon>Nematoda</taxon>
        <taxon>Chromadorea</taxon>
        <taxon>Rhabditida</taxon>
        <taxon>Tylenchina</taxon>
        <taxon>Tylenchomorpha</taxon>
        <taxon>Tylenchoidea</taxon>
        <taxon>Meloidogynidae</taxon>
        <taxon>Meloidogyninae</taxon>
        <taxon>Meloidogyne</taxon>
        <taxon>Meloidogyne incognita group</taxon>
    </lineage>
</organism>
<dbReference type="WBParaSite" id="Minc3s05667g38615">
    <property type="protein sequence ID" value="Minc3s05667g38615"/>
    <property type="gene ID" value="Minc3s05667g38615"/>
</dbReference>
<name>A0A914NE21_MELIC</name>
<evidence type="ECO:0000313" key="2">
    <source>
        <dbReference type="WBParaSite" id="Minc3s05667g38615"/>
    </source>
</evidence>
<dbReference type="AlphaFoldDB" id="A0A914NE21"/>
<sequence length="50" mass="5706">MIIIVVGFLENHATKMKDVVITIKTIAARKHNSAEAMVVMMRVEMTDRMM</sequence>
<reference evidence="2" key="1">
    <citation type="submission" date="2022-11" db="UniProtKB">
        <authorList>
            <consortium name="WormBaseParasite"/>
        </authorList>
    </citation>
    <scope>IDENTIFICATION</scope>
</reference>
<accession>A0A914NE21</accession>